<gene>
    <name evidence="12" type="ORF">UV74_C0013G0176</name>
</gene>
<dbReference type="PRINTS" id="PR01040">
    <property type="entry name" value="TRNASYNTHTYR"/>
</dbReference>
<proteinExistence type="inferred from homology"/>
<keyword evidence="9" id="KW-0694">RNA-binding</keyword>
<dbReference type="InterPro" id="IPR002305">
    <property type="entry name" value="aa-tRNA-synth_Ic"/>
</dbReference>
<dbReference type="EMBL" id="LCFQ01000013">
    <property type="protein sequence ID" value="KKS97054.1"/>
    <property type="molecule type" value="Genomic_DNA"/>
</dbReference>
<dbReference type="Gene3D" id="1.10.240.10">
    <property type="entry name" value="Tyrosyl-Transfer RNA Synthetase"/>
    <property type="match status" value="1"/>
</dbReference>
<evidence type="ECO:0000256" key="3">
    <source>
        <dbReference type="ARBA" id="ARBA00022741"/>
    </source>
</evidence>
<dbReference type="GO" id="GO:0003723">
    <property type="term" value="F:RNA binding"/>
    <property type="evidence" value="ECO:0007669"/>
    <property type="project" value="UniProtKB-KW"/>
</dbReference>
<dbReference type="PANTHER" id="PTHR11766:SF1">
    <property type="entry name" value="TYROSINE--TRNA LIGASE"/>
    <property type="match status" value="1"/>
</dbReference>
<dbReference type="Gene3D" id="3.40.50.620">
    <property type="entry name" value="HUPs"/>
    <property type="match status" value="1"/>
</dbReference>
<organism evidence="12 13">
    <name type="scientific">Candidatus Woesebacteria bacterium GW2011_GWB1_43_14</name>
    <dbReference type="NCBI Taxonomy" id="1618578"/>
    <lineage>
        <taxon>Bacteria</taxon>
        <taxon>Candidatus Woeseibacteriota</taxon>
    </lineage>
</organism>
<dbReference type="Pfam" id="PF00579">
    <property type="entry name" value="tRNA-synt_1b"/>
    <property type="match status" value="1"/>
</dbReference>
<evidence type="ECO:0000256" key="10">
    <source>
        <dbReference type="RuleBase" id="RU363036"/>
    </source>
</evidence>
<dbReference type="Gene3D" id="3.10.290.10">
    <property type="entry name" value="RNA-binding S4 domain"/>
    <property type="match status" value="1"/>
</dbReference>
<keyword evidence="2 10" id="KW-0436">Ligase</keyword>
<evidence type="ECO:0000313" key="12">
    <source>
        <dbReference type="EMBL" id="KKS97054.1"/>
    </source>
</evidence>
<evidence type="ECO:0000256" key="6">
    <source>
        <dbReference type="ARBA" id="ARBA00023146"/>
    </source>
</evidence>
<evidence type="ECO:0000256" key="1">
    <source>
        <dbReference type="ARBA" id="ARBA00013160"/>
    </source>
</evidence>
<dbReference type="GO" id="GO:0004831">
    <property type="term" value="F:tyrosine-tRNA ligase activity"/>
    <property type="evidence" value="ECO:0007669"/>
    <property type="project" value="UniProtKB-UniRule"/>
</dbReference>
<evidence type="ECO:0000259" key="11">
    <source>
        <dbReference type="Pfam" id="PF01479"/>
    </source>
</evidence>
<reference evidence="12 13" key="1">
    <citation type="journal article" date="2015" name="Nature">
        <title>rRNA introns, odd ribosomes, and small enigmatic genomes across a large radiation of phyla.</title>
        <authorList>
            <person name="Brown C.T."/>
            <person name="Hug L.A."/>
            <person name="Thomas B.C."/>
            <person name="Sharon I."/>
            <person name="Castelle C.J."/>
            <person name="Singh A."/>
            <person name="Wilkins M.J."/>
            <person name="Williams K.H."/>
            <person name="Banfield J.F."/>
        </authorList>
    </citation>
    <scope>NUCLEOTIDE SEQUENCE [LARGE SCALE GENOMIC DNA]</scope>
</reference>
<dbReference type="SUPFAM" id="SSF52374">
    <property type="entry name" value="Nucleotidylyl transferase"/>
    <property type="match status" value="1"/>
</dbReference>
<feature type="domain" description="RNA-binding S4" evidence="11">
    <location>
        <begin position="329"/>
        <end position="366"/>
    </location>
</feature>
<evidence type="ECO:0000256" key="9">
    <source>
        <dbReference type="PROSITE-ProRule" id="PRU00182"/>
    </source>
</evidence>
<evidence type="ECO:0000256" key="4">
    <source>
        <dbReference type="ARBA" id="ARBA00022840"/>
    </source>
</evidence>
<dbReference type="Pfam" id="PF01479">
    <property type="entry name" value="S4"/>
    <property type="match status" value="1"/>
</dbReference>
<dbReference type="InterPro" id="IPR014729">
    <property type="entry name" value="Rossmann-like_a/b/a_fold"/>
</dbReference>
<comment type="caution">
    <text evidence="12">The sequence shown here is derived from an EMBL/GenBank/DDBJ whole genome shotgun (WGS) entry which is preliminary data.</text>
</comment>
<dbReference type="PANTHER" id="PTHR11766">
    <property type="entry name" value="TYROSYL-TRNA SYNTHETASE"/>
    <property type="match status" value="1"/>
</dbReference>
<dbReference type="CDD" id="cd00805">
    <property type="entry name" value="TyrRS_core"/>
    <property type="match status" value="1"/>
</dbReference>
<evidence type="ECO:0000256" key="8">
    <source>
        <dbReference type="NCBIfam" id="TIGR00234"/>
    </source>
</evidence>
<dbReference type="GO" id="GO:0006437">
    <property type="term" value="P:tyrosyl-tRNA aminoacylation"/>
    <property type="evidence" value="ECO:0007669"/>
    <property type="project" value="UniProtKB-UniRule"/>
</dbReference>
<dbReference type="InterPro" id="IPR002942">
    <property type="entry name" value="S4_RNA-bd"/>
</dbReference>
<keyword evidence="6 10" id="KW-0030">Aminoacyl-tRNA synthetase</keyword>
<dbReference type="InterPro" id="IPR036986">
    <property type="entry name" value="S4_RNA-bd_sf"/>
</dbReference>
<keyword evidence="3 10" id="KW-0547">Nucleotide-binding</keyword>
<keyword evidence="4 10" id="KW-0067">ATP-binding</keyword>
<evidence type="ECO:0000256" key="7">
    <source>
        <dbReference type="ARBA" id="ARBA00048248"/>
    </source>
</evidence>
<protein>
    <recommendedName>
        <fullName evidence="1 8">Tyrosine--tRNA ligase</fullName>
        <ecNumber evidence="1 8">6.1.1.1</ecNumber>
    </recommendedName>
</protein>
<evidence type="ECO:0000256" key="5">
    <source>
        <dbReference type="ARBA" id="ARBA00022917"/>
    </source>
</evidence>
<dbReference type="NCBIfam" id="TIGR00234">
    <property type="entry name" value="tyrS"/>
    <property type="match status" value="1"/>
</dbReference>
<dbReference type="AlphaFoldDB" id="A0A0G1DH70"/>
<dbReference type="GO" id="GO:0005829">
    <property type="term" value="C:cytosol"/>
    <property type="evidence" value="ECO:0007669"/>
    <property type="project" value="TreeGrafter"/>
</dbReference>
<accession>A0A0G1DH70</accession>
<evidence type="ECO:0000313" key="13">
    <source>
        <dbReference type="Proteomes" id="UP000034090"/>
    </source>
</evidence>
<dbReference type="EC" id="6.1.1.1" evidence="1 8"/>
<dbReference type="InterPro" id="IPR024088">
    <property type="entry name" value="Tyr-tRNA-ligase_bac-type"/>
</dbReference>
<dbReference type="PATRIC" id="fig|1618578.3.peg.523"/>
<dbReference type="InterPro" id="IPR002307">
    <property type="entry name" value="Tyr-tRNA-ligase"/>
</dbReference>
<name>A0A0G1DH70_9BACT</name>
<dbReference type="PROSITE" id="PS50889">
    <property type="entry name" value="S4"/>
    <property type="match status" value="1"/>
</dbReference>
<dbReference type="STRING" id="1618578.UV74_C0013G0176"/>
<dbReference type="Proteomes" id="UP000034090">
    <property type="component" value="Unassembled WGS sequence"/>
</dbReference>
<dbReference type="CDD" id="cd00165">
    <property type="entry name" value="S4"/>
    <property type="match status" value="1"/>
</dbReference>
<comment type="similarity">
    <text evidence="10">Belongs to the class-I aminoacyl-tRNA synthetase family.</text>
</comment>
<comment type="catalytic activity">
    <reaction evidence="7">
        <text>tRNA(Tyr) + L-tyrosine + ATP = L-tyrosyl-tRNA(Tyr) + AMP + diphosphate + H(+)</text>
        <dbReference type="Rhea" id="RHEA:10220"/>
        <dbReference type="Rhea" id="RHEA-COMP:9706"/>
        <dbReference type="Rhea" id="RHEA-COMP:9707"/>
        <dbReference type="ChEBI" id="CHEBI:15378"/>
        <dbReference type="ChEBI" id="CHEBI:30616"/>
        <dbReference type="ChEBI" id="CHEBI:33019"/>
        <dbReference type="ChEBI" id="CHEBI:58315"/>
        <dbReference type="ChEBI" id="CHEBI:78442"/>
        <dbReference type="ChEBI" id="CHEBI:78536"/>
        <dbReference type="ChEBI" id="CHEBI:456215"/>
        <dbReference type="EC" id="6.1.1.1"/>
    </reaction>
</comment>
<dbReference type="GO" id="GO:0005524">
    <property type="term" value="F:ATP binding"/>
    <property type="evidence" value="ECO:0007669"/>
    <property type="project" value="UniProtKB-KW"/>
</dbReference>
<evidence type="ECO:0000256" key="2">
    <source>
        <dbReference type="ARBA" id="ARBA00022598"/>
    </source>
</evidence>
<dbReference type="SUPFAM" id="SSF55174">
    <property type="entry name" value="Alpha-L RNA-binding motif"/>
    <property type="match status" value="1"/>
</dbReference>
<sequence>MESIDSVLTRGVEQILPNKNALTSLMEKRKITLYQGFDPTKPSLHIGNLIGIRKLAQFQKLGHKVIFLIGDFTAMIGDPTDKKATRRQLSKKQIEENLAGYKGQIEKVLKLEGSNPAEIKYNSEWLSKMNFKETLGLASNFTVQQMLERDFFQERLKNEKPIFLHEFLYPLMQGYDSVVLDVDLEIGGNDQLFNMMTGRTLMRSLKKKDKFVLTTKLLTDPQGTKMGKTEGNTINLTDNSSDMFSKVMSLPDTFIKLGFELLTDANLASIDKNPLLAKKQLAFEVVLQIHGEKNANEARDNFSQTFQKKAPRYDKVVEHAPTLVEIVSKVSRSASKAKRMIKEGAVDVDEATISDPKYQIKGGERIKIGKKTFIKVARP</sequence>
<keyword evidence="5 10" id="KW-0648">Protein biosynthesis</keyword>